<dbReference type="HOGENOM" id="CLU_1214814_0_0_1"/>
<dbReference type="GeneID" id="42026207"/>
<gene>
    <name evidence="2" type="ORF">FOIG_01032</name>
</gene>
<sequence>MDDTAELGHFGWLASMLTAKLVYKQKKELSDGPGNGGLTEGSQIPVVEGTIAVTASGEVRTGWHEESLLKKSGALSEMGQVYSVKHQATSEVNQCQDETTSSKRSVGLVQGRSIEPSPSKTAYDFHNKYRTWLGQVNAGICPSSINVGEYQVSGNKGSWQTGEQSHFSFPRYRPFGILCIGNVIRAEWHALKQAAFRYLISDNKCQPTPKRERRTGEPLSPMDHPMGF</sequence>
<name>X0LRT0_FUSO5</name>
<organism evidence="2">
    <name type="scientific">Fusarium odoratissimum (strain NRRL 54006)</name>
    <dbReference type="NCBI Taxonomy" id="1089451"/>
    <lineage>
        <taxon>Eukaryota</taxon>
        <taxon>Fungi</taxon>
        <taxon>Dikarya</taxon>
        <taxon>Ascomycota</taxon>
        <taxon>Pezizomycotina</taxon>
        <taxon>Sordariomycetes</taxon>
        <taxon>Hypocreomycetidae</taxon>
        <taxon>Hypocreales</taxon>
        <taxon>Nectriaceae</taxon>
        <taxon>Fusarium</taxon>
        <taxon>Fusarium oxysporum species complex</taxon>
        <taxon>Fusarium oxysporum f. sp. cubense (strain race 4)</taxon>
    </lineage>
</organism>
<dbReference type="AlphaFoldDB" id="X0LRT0"/>
<dbReference type="VEuPathDB" id="FungiDB:FOIG_01032"/>
<dbReference type="Proteomes" id="UP000030685">
    <property type="component" value="Unassembled WGS sequence"/>
</dbReference>
<reference evidence="2" key="1">
    <citation type="submission" date="2011-11" db="EMBL/GenBank/DDBJ databases">
        <title>The Genome Sequence of Fusarium oxysporum II5.</title>
        <authorList>
            <consortium name="The Broad Institute Genome Sequencing Platform"/>
            <person name="Ma L.-J."/>
            <person name="Gale L.R."/>
            <person name="Schwartz D.C."/>
            <person name="Zhou S."/>
            <person name="Corby-Kistler H."/>
            <person name="Young S.K."/>
            <person name="Zeng Q."/>
            <person name="Gargeya S."/>
            <person name="Fitzgerald M."/>
            <person name="Haas B."/>
            <person name="Abouelleil A."/>
            <person name="Alvarado L."/>
            <person name="Arachchi H.M."/>
            <person name="Berlin A."/>
            <person name="Brown A."/>
            <person name="Chapman S.B."/>
            <person name="Chen Z."/>
            <person name="Dunbar C."/>
            <person name="Freedman E."/>
            <person name="Gearin G."/>
            <person name="Goldberg J."/>
            <person name="Griggs A."/>
            <person name="Gujja S."/>
            <person name="Heiman D."/>
            <person name="Howarth C."/>
            <person name="Larson L."/>
            <person name="Lui A."/>
            <person name="MacDonald P.J.P."/>
            <person name="Montmayeur A."/>
            <person name="Murphy C."/>
            <person name="Neiman D."/>
            <person name="Pearson M."/>
            <person name="Priest M."/>
            <person name="Roberts A."/>
            <person name="Saif S."/>
            <person name="Shea T."/>
            <person name="Shenoy N."/>
            <person name="Sisk P."/>
            <person name="Stolte C."/>
            <person name="Sykes S."/>
            <person name="Wortman J."/>
            <person name="Nusbaum C."/>
            <person name="Birren B."/>
        </authorList>
    </citation>
    <scope>NUCLEOTIDE SEQUENCE [LARGE SCALE GENOMIC DNA]</scope>
    <source>
        <strain evidence="2">54006</strain>
    </source>
</reference>
<accession>X0LRT0</accession>
<evidence type="ECO:0000256" key="1">
    <source>
        <dbReference type="SAM" id="MobiDB-lite"/>
    </source>
</evidence>
<dbReference type="RefSeq" id="XP_031073349.1">
    <property type="nucleotide sequence ID" value="XM_031197582.1"/>
</dbReference>
<proteinExistence type="predicted"/>
<protein>
    <submittedName>
        <fullName evidence="2">Uncharacterized protein</fullName>
    </submittedName>
</protein>
<evidence type="ECO:0000313" key="2">
    <source>
        <dbReference type="EMBL" id="EXM11260.1"/>
    </source>
</evidence>
<feature type="region of interest" description="Disordered" evidence="1">
    <location>
        <begin position="206"/>
        <end position="228"/>
    </location>
</feature>
<dbReference type="EMBL" id="JH658272">
    <property type="protein sequence ID" value="EXM11260.1"/>
    <property type="molecule type" value="Genomic_DNA"/>
</dbReference>
<reference evidence="2" key="2">
    <citation type="submission" date="2012-05" db="EMBL/GenBank/DDBJ databases">
        <title>The Genome Annotation of Fusarium oxysporum II5.</title>
        <authorList>
            <consortium name="The Broad Institute Genomics Platform"/>
            <person name="Ma L.-J."/>
            <person name="Corby-Kistler H."/>
            <person name="Broz K."/>
            <person name="Gale L.R."/>
            <person name="Jonkers W."/>
            <person name="O'Donnell K."/>
            <person name="Ploetz R."/>
            <person name="Steinberg C."/>
            <person name="Schwartz D.C."/>
            <person name="VanEtten H."/>
            <person name="Zhou S."/>
            <person name="Young S.K."/>
            <person name="Zeng Q."/>
            <person name="Gargeya S."/>
            <person name="Fitzgerald M."/>
            <person name="Abouelleil A."/>
            <person name="Alvarado L."/>
            <person name="Chapman S.B."/>
            <person name="Gainer-Dewar J."/>
            <person name="Goldberg J."/>
            <person name="Griggs A."/>
            <person name="Gujja S."/>
            <person name="Hansen M."/>
            <person name="Howarth C."/>
            <person name="Imamovic A."/>
            <person name="Ireland A."/>
            <person name="Larimer J."/>
            <person name="McCowan C."/>
            <person name="Murphy C."/>
            <person name="Pearson M."/>
            <person name="Poon T.W."/>
            <person name="Priest M."/>
            <person name="Roberts A."/>
            <person name="Saif S."/>
            <person name="Shea T."/>
            <person name="Sykes S."/>
            <person name="Wortman J."/>
            <person name="Nusbaum C."/>
            <person name="Birren B."/>
        </authorList>
    </citation>
    <scope>NUCLEOTIDE SEQUENCE</scope>
    <source>
        <strain evidence="2">54006</strain>
    </source>
</reference>